<dbReference type="Pfam" id="PF13426">
    <property type="entry name" value="PAS_9"/>
    <property type="match status" value="1"/>
</dbReference>
<reference evidence="3 4" key="1">
    <citation type="submission" date="2017-01" db="EMBL/GenBank/DDBJ databases">
        <authorList>
            <consortium name="Urmite Genomes"/>
        </authorList>
    </citation>
    <scope>NUCLEOTIDE SEQUENCE [LARGE SCALE GENOMIC DNA]</scope>
    <source>
        <strain evidence="3 4">AB57</strain>
    </source>
</reference>
<dbReference type="Gene3D" id="3.30.70.270">
    <property type="match status" value="1"/>
</dbReference>
<dbReference type="SUPFAM" id="SSF55785">
    <property type="entry name" value="PYP-like sensor domain (PAS domain)"/>
    <property type="match status" value="3"/>
</dbReference>
<dbReference type="Pfam" id="PF00990">
    <property type="entry name" value="GGDEF"/>
    <property type="match status" value="1"/>
</dbReference>
<dbReference type="CDD" id="cd00130">
    <property type="entry name" value="PAS"/>
    <property type="match status" value="1"/>
</dbReference>
<name>A0A2U3NQA0_9MYCO</name>
<dbReference type="PANTHER" id="PTHR44757">
    <property type="entry name" value="DIGUANYLATE CYCLASE DGCP"/>
    <property type="match status" value="1"/>
</dbReference>
<dbReference type="AlphaFoldDB" id="A0A2U3NQA0"/>
<dbReference type="PROSITE" id="PS50887">
    <property type="entry name" value="GGDEF"/>
    <property type="match status" value="1"/>
</dbReference>
<dbReference type="SUPFAM" id="SSF55073">
    <property type="entry name" value="Nucleotide cyclase"/>
    <property type="match status" value="1"/>
</dbReference>
<dbReference type="NCBIfam" id="TIGR00229">
    <property type="entry name" value="sensory_box"/>
    <property type="match status" value="2"/>
</dbReference>
<evidence type="ECO:0000259" key="1">
    <source>
        <dbReference type="PROSITE" id="PS50112"/>
    </source>
</evidence>
<accession>A0A2U3NQA0</accession>
<dbReference type="Pfam" id="PF13188">
    <property type="entry name" value="PAS_8"/>
    <property type="match status" value="1"/>
</dbReference>
<dbReference type="InterPro" id="IPR029787">
    <property type="entry name" value="Nucleotide_cyclase"/>
</dbReference>
<dbReference type="InterPro" id="IPR035965">
    <property type="entry name" value="PAS-like_dom_sf"/>
</dbReference>
<dbReference type="Proteomes" id="UP000240988">
    <property type="component" value="Unassembled WGS sequence"/>
</dbReference>
<dbReference type="SMART" id="SM00091">
    <property type="entry name" value="PAS"/>
    <property type="match status" value="2"/>
</dbReference>
<dbReference type="NCBIfam" id="TIGR00254">
    <property type="entry name" value="GGDEF"/>
    <property type="match status" value="1"/>
</dbReference>
<evidence type="ECO:0000313" key="4">
    <source>
        <dbReference type="Proteomes" id="UP000240988"/>
    </source>
</evidence>
<dbReference type="InterPro" id="IPR000014">
    <property type="entry name" value="PAS"/>
</dbReference>
<dbReference type="PROSITE" id="PS50112">
    <property type="entry name" value="PAS"/>
    <property type="match status" value="1"/>
</dbReference>
<dbReference type="Gene3D" id="3.30.450.20">
    <property type="entry name" value="PAS domain"/>
    <property type="match status" value="3"/>
</dbReference>
<feature type="domain" description="GGDEF" evidence="2">
    <location>
        <begin position="358"/>
        <end position="490"/>
    </location>
</feature>
<dbReference type="CDD" id="cd01949">
    <property type="entry name" value="GGDEF"/>
    <property type="match status" value="1"/>
</dbReference>
<dbReference type="InterPro" id="IPR000160">
    <property type="entry name" value="GGDEF_dom"/>
</dbReference>
<dbReference type="InterPro" id="IPR052155">
    <property type="entry name" value="Biofilm_reg_signaling"/>
</dbReference>
<dbReference type="InterPro" id="IPR043128">
    <property type="entry name" value="Rev_trsase/Diguanyl_cyclase"/>
</dbReference>
<feature type="domain" description="PAS" evidence="1">
    <location>
        <begin position="193"/>
        <end position="230"/>
    </location>
</feature>
<dbReference type="SMART" id="SM00267">
    <property type="entry name" value="GGDEF"/>
    <property type="match status" value="1"/>
</dbReference>
<evidence type="ECO:0000313" key="3">
    <source>
        <dbReference type="EMBL" id="SPM33681.1"/>
    </source>
</evidence>
<gene>
    <name evidence="3" type="ORF">MRAB57_1485</name>
</gene>
<evidence type="ECO:0000259" key="2">
    <source>
        <dbReference type="PROSITE" id="PS50887"/>
    </source>
</evidence>
<proteinExistence type="predicted"/>
<dbReference type="STRING" id="1841860.GCA_900157375_01486"/>
<dbReference type="PANTHER" id="PTHR44757:SF2">
    <property type="entry name" value="BIOFILM ARCHITECTURE MAINTENANCE PROTEIN MBAA"/>
    <property type="match status" value="1"/>
</dbReference>
<keyword evidence="4" id="KW-1185">Reference proteome</keyword>
<sequence>MAAESSHQMVGHPITEFVHPDSIPPMLARIGELRHEGDASEPSEALMQRFDGTTLAVEAVSVLTVWENQPAYQVIFRDLTSQKAAEEALRYQAALVNYVTDAIIATTSTGIITSWNPAAAAIYGRPASDALALPVSEAIGAPIDLPAIVADGGLLHATHHNAHGAALTVRVSVTRMSTGYVLMCSDQTALRRAEKYFQTVVASLEQGVVVVGHDGHIELMNPAAKRIIGLPDTFSDTEIQLSTLAEIPVFDSNGERLTFNQSPAWEALTNRPAHGGVCGFNRFGDGRRLWVSVNGSLLSPDDPESSALLVSFIDVTEQYNARQQLAHEANHDALTGLANRAQAMRRISDALVGDKSRRLSAVLFIDLDNLKAVNDSLGHDAGDELIRVAADRLRRAVGADDLVARFAGDEFVAVIVGEVTDIDALAARLHQSLSGPAAIAGSTVCPSASIGIVVADEPERRSPKDIVRNADLAMYQAKGTGPGATAYWSSIPDPHNARAHRMT</sequence>
<dbReference type="EMBL" id="FUFA01000002">
    <property type="protein sequence ID" value="SPM33681.1"/>
    <property type="molecule type" value="Genomic_DNA"/>
</dbReference>
<organism evidence="3 4">
    <name type="scientific">Mycobacterium rhizamassiliense</name>
    <dbReference type="NCBI Taxonomy" id="1841860"/>
    <lineage>
        <taxon>Bacteria</taxon>
        <taxon>Bacillati</taxon>
        <taxon>Actinomycetota</taxon>
        <taxon>Actinomycetes</taxon>
        <taxon>Mycobacteriales</taxon>
        <taxon>Mycobacteriaceae</taxon>
        <taxon>Mycobacterium</taxon>
    </lineage>
</organism>
<protein>
    <submittedName>
        <fullName evidence="3">Diguanylate cyclase</fullName>
    </submittedName>
</protein>